<dbReference type="Proteomes" id="UP000037035">
    <property type="component" value="Unassembled WGS sequence"/>
</dbReference>
<comment type="caution">
    <text evidence="2">The sequence shown here is derived from an EMBL/GenBank/DDBJ whole genome shotgun (WGS) entry which is preliminary data.</text>
</comment>
<accession>A0A0L6V437</accession>
<reference evidence="2 3" key="1">
    <citation type="submission" date="2015-08" db="EMBL/GenBank/DDBJ databases">
        <title>Next Generation Sequencing and Analysis of the Genome of Puccinia sorghi L Schw, the Causal Agent of Maize Common Rust.</title>
        <authorList>
            <person name="Rochi L."/>
            <person name="Burguener G."/>
            <person name="Darino M."/>
            <person name="Turjanski A."/>
            <person name="Kreff E."/>
            <person name="Dieguez M.J."/>
            <person name="Sacco F."/>
        </authorList>
    </citation>
    <scope>NUCLEOTIDE SEQUENCE [LARGE SCALE GENOMIC DNA]</scope>
    <source>
        <strain evidence="2 3">RO10H11247</strain>
    </source>
</reference>
<keyword evidence="3" id="KW-1185">Reference proteome</keyword>
<feature type="region of interest" description="Disordered" evidence="1">
    <location>
        <begin position="1"/>
        <end position="23"/>
    </location>
</feature>
<organism evidence="2 3">
    <name type="scientific">Puccinia sorghi</name>
    <dbReference type="NCBI Taxonomy" id="27349"/>
    <lineage>
        <taxon>Eukaryota</taxon>
        <taxon>Fungi</taxon>
        <taxon>Dikarya</taxon>
        <taxon>Basidiomycota</taxon>
        <taxon>Pucciniomycotina</taxon>
        <taxon>Pucciniomycetes</taxon>
        <taxon>Pucciniales</taxon>
        <taxon>Pucciniaceae</taxon>
        <taxon>Puccinia</taxon>
    </lineage>
</organism>
<dbReference type="PANTHER" id="PTHR33324">
    <property type="entry name" value="EXPRESSED PROTEIN"/>
    <property type="match status" value="1"/>
</dbReference>
<dbReference type="PANTHER" id="PTHR33324:SF2">
    <property type="entry name" value="MYB_SANT-LIKE DNA-BINDING DOMAIN-CONTAINING PROTEIN"/>
    <property type="match status" value="1"/>
</dbReference>
<dbReference type="EMBL" id="LAVV01007634">
    <property type="protein sequence ID" value="KNZ55297.1"/>
    <property type="molecule type" value="Genomic_DNA"/>
</dbReference>
<gene>
    <name evidence="2" type="ORF">VP01_2719g5</name>
</gene>
<dbReference type="VEuPathDB" id="FungiDB:VP01_2719g5"/>
<dbReference type="AlphaFoldDB" id="A0A0L6V437"/>
<proteinExistence type="predicted"/>
<name>A0A0L6V437_9BASI</name>
<protein>
    <submittedName>
        <fullName evidence="2">Uncharacterized protein</fullName>
    </submittedName>
</protein>
<dbReference type="OrthoDB" id="2595100at2759"/>
<evidence type="ECO:0000256" key="1">
    <source>
        <dbReference type="SAM" id="MobiDB-lite"/>
    </source>
</evidence>
<evidence type="ECO:0000313" key="3">
    <source>
        <dbReference type="Proteomes" id="UP000037035"/>
    </source>
</evidence>
<sequence>MEIGKKQQTKPTAHKFAQRHSLDSGQKKAPVLWEKDGQGGLSSICVVLDWLAVYENYQCWQGDTRIGSPKAAPANKILSIMAELVLLDDNIANGTSALPGRGPPIYTQKNILIATLIKILKFWDELDPIMGARKVSNPPVTTDSTQLREFNL</sequence>
<evidence type="ECO:0000313" key="2">
    <source>
        <dbReference type="EMBL" id="KNZ55297.1"/>
    </source>
</evidence>